<evidence type="ECO:0000259" key="8">
    <source>
        <dbReference type="PROSITE" id="PS01124"/>
    </source>
</evidence>
<dbReference type="SMART" id="SM00448">
    <property type="entry name" value="REC"/>
    <property type="match status" value="1"/>
</dbReference>
<dbReference type="InterPro" id="IPR011006">
    <property type="entry name" value="CheY-like_superfamily"/>
</dbReference>
<accession>A0ABY6CQI1</accession>
<dbReference type="Gene3D" id="1.10.287.130">
    <property type="match status" value="1"/>
</dbReference>
<feature type="modified residue" description="4-aspartylphosphate" evidence="6">
    <location>
        <position position="1169"/>
    </location>
</feature>
<keyword evidence="3 6" id="KW-0597">Phosphoprotein</keyword>
<name>A0ABY6CQI1_9BACT</name>
<sequence>MNKGGLIAVFTIACVMALDLVAQQAPIEFKHFTTAEGLSQSSVITMTQDQQGMLWFGTRDGLNRYDGNKISVFRNNAQDPNSISNNDILDIAVDATGDLWIGTYNGLNHYNLKTERFTHYFKDQSTQKSISNNTIWSIDILPSGEILLGTADGLNVLNPDTDTFVSYYHDPSNPKSVSHSHVLKIFTDSKNQTWVGTEAGLNRMTQQADGSYVFDRINLGNSEDSGTDFIQAITEDQQGSIWVGSKSNGLYELSPQGELKAQFKKEARESSLINNNVRALEIDKLGRLWVGTYDGLSRMEHYGIFLSVRNDTQSQNSISENKIKSIYCTDNGSVWVGTYYGGLNMWDQSNFNFGHIKQQNVGEGLAYNVVSSIIDNSSYLYFGTEGSGITALEKQTGEYSYYNQQNAALSSNNIKAMRWNQASGDLWVCTFNAGLNVFNTTTNQVTQLLDVNNGLSNNSVYDVVAISEEEWLLGTFGGGLNLYNHLTQEIKWIMNDPNDPKSLSDDQVRTLMKDSKGNIWIGTQNGLSFLSAQHVVSRSFQFERYFYDAESKSGEDVLVIFESKDHTIWVGTKETGLHQLTDEGFVTVDLFSGYESTSNIIHSIEEDNAQALWIGSNNGIMRYEPQSATKKLFEESDGLLSNEFNSNASLYSISGKMYFGGPAGVSWFDPRDLKENLYTPNVTLTGLKINNRRVIPGDETEVLSTALSTMRRIVLDYDQANFTLEFALPSFVNPDKNMFVYRMKGLEEEWNFSSVPEVSYAIQNSNSYLFEIKGINNDGNISSEITKLHIYVHPAPWKSVTAFMLYGLIVIVALYILYRMIKSKARLQYELDLEHRINLQQQEMNQVKLQFFTNISHEFRTPLTLILGPLEQIIQDYKGSSSMFKKLKVMEQSASQLLKLINQLMDFRKIENKQANLEAAEGNLVKFVHEIFLSFKILAKNGGYKYTFESDQEDIRVYYDRDKLERVLYNLLSNAFKFTPEGGEVKVQISEKEGQVDILVADSGQGIEPENLDKIFDRFYQVRSGSRHQETSKGTGIGLALAKSIIDLHKGSLEVESQLEVGSQFTIKLAKGKDHLDDSQVIGEFKDSEDLTNYRMDAVDDWNSKTTLDVDRLIREEDKKTVLVVEDNDHVRGFILELLSGEYNLIEASNGQMGMEMALAEVPDLIISDVMMPVMDGIEFCSQIKSNLKTSHIPFILLTARTSLIFKYEGLESGADEYINKPFNVRELELKVRNLLRFVANLKKKFRDNKQITPSEITITSIDEELLNKAIEVMNDNIENQFFDVALFASELGVSRTMLFTKVKAWTDMTPNDFILSMRMKRAAQLLEQGKINVSQVSYKVGFKNPKYFTKCFQKYHHTTPSAYAEKFS</sequence>
<dbReference type="SUPFAM" id="SSF63829">
    <property type="entry name" value="Calcium-dependent phosphotriesterase"/>
    <property type="match status" value="1"/>
</dbReference>
<dbReference type="EMBL" id="CP106679">
    <property type="protein sequence ID" value="UXP32778.1"/>
    <property type="molecule type" value="Genomic_DNA"/>
</dbReference>
<comment type="catalytic activity">
    <reaction evidence="1">
        <text>ATP + protein L-histidine = ADP + protein N-phospho-L-histidine.</text>
        <dbReference type="EC" id="2.7.13.3"/>
    </reaction>
</comment>
<dbReference type="SUPFAM" id="SSF50998">
    <property type="entry name" value="Quinoprotein alcohol dehydrogenase-like"/>
    <property type="match status" value="1"/>
</dbReference>
<dbReference type="Pfam" id="PF12833">
    <property type="entry name" value="HTH_18"/>
    <property type="match status" value="1"/>
</dbReference>
<dbReference type="SUPFAM" id="SSF47384">
    <property type="entry name" value="Homodimeric domain of signal transducing histidine kinase"/>
    <property type="match status" value="1"/>
</dbReference>
<feature type="domain" description="Histidine kinase" evidence="9">
    <location>
        <begin position="854"/>
        <end position="1073"/>
    </location>
</feature>
<dbReference type="InterPro" id="IPR009057">
    <property type="entry name" value="Homeodomain-like_sf"/>
</dbReference>
<dbReference type="SMART" id="SM00342">
    <property type="entry name" value="HTH_ARAC"/>
    <property type="match status" value="1"/>
</dbReference>
<evidence type="ECO:0000256" key="5">
    <source>
        <dbReference type="ARBA" id="ARBA00023163"/>
    </source>
</evidence>
<dbReference type="Pfam" id="PF00072">
    <property type="entry name" value="Response_reg"/>
    <property type="match status" value="1"/>
</dbReference>
<dbReference type="RefSeq" id="WP_262310213.1">
    <property type="nucleotide sequence ID" value="NZ_CP106679.1"/>
</dbReference>
<reference evidence="11" key="1">
    <citation type="submission" date="2022-09" db="EMBL/GenBank/DDBJ databases">
        <title>Comparative genomics and taxonomic characterization of three novel marine species of genus Reichenbachiella exhibiting antioxidant and polysaccharide degradation activities.</title>
        <authorList>
            <person name="Muhammad N."/>
            <person name="Lee Y.-J."/>
            <person name="Ko J."/>
            <person name="Kim S.-G."/>
        </authorList>
    </citation>
    <scope>NUCLEOTIDE SEQUENCE</scope>
    <source>
        <strain evidence="11">BKB1-1</strain>
    </source>
</reference>
<dbReference type="InterPro" id="IPR018060">
    <property type="entry name" value="HTH_AraC"/>
</dbReference>
<dbReference type="Gene3D" id="2.130.10.10">
    <property type="entry name" value="YVTN repeat-like/Quinoprotein amine dehydrogenase"/>
    <property type="match status" value="3"/>
</dbReference>
<dbReference type="InterPro" id="IPR013783">
    <property type="entry name" value="Ig-like_fold"/>
</dbReference>
<keyword evidence="7" id="KW-0472">Membrane</keyword>
<keyword evidence="11" id="KW-0067">ATP-binding</keyword>
<dbReference type="Pfam" id="PF00512">
    <property type="entry name" value="HisKA"/>
    <property type="match status" value="1"/>
</dbReference>
<evidence type="ECO:0000256" key="3">
    <source>
        <dbReference type="ARBA" id="ARBA00022553"/>
    </source>
</evidence>
<dbReference type="PROSITE" id="PS50110">
    <property type="entry name" value="RESPONSE_REGULATORY"/>
    <property type="match status" value="1"/>
</dbReference>
<evidence type="ECO:0000256" key="4">
    <source>
        <dbReference type="ARBA" id="ARBA00023015"/>
    </source>
</evidence>
<dbReference type="InterPro" id="IPR036890">
    <property type="entry name" value="HATPase_C_sf"/>
</dbReference>
<proteinExistence type="predicted"/>
<dbReference type="SUPFAM" id="SSF52172">
    <property type="entry name" value="CheY-like"/>
    <property type="match status" value="1"/>
</dbReference>
<evidence type="ECO:0000256" key="1">
    <source>
        <dbReference type="ARBA" id="ARBA00000085"/>
    </source>
</evidence>
<keyword evidence="4" id="KW-0805">Transcription regulation</keyword>
<feature type="domain" description="Response regulatory" evidence="10">
    <location>
        <begin position="1121"/>
        <end position="1236"/>
    </location>
</feature>
<keyword evidence="12" id="KW-1185">Reference proteome</keyword>
<dbReference type="CDD" id="cd00082">
    <property type="entry name" value="HisKA"/>
    <property type="match status" value="1"/>
</dbReference>
<evidence type="ECO:0000256" key="2">
    <source>
        <dbReference type="ARBA" id="ARBA00012438"/>
    </source>
</evidence>
<keyword evidence="11" id="KW-0547">Nucleotide-binding</keyword>
<dbReference type="InterPro" id="IPR015943">
    <property type="entry name" value="WD40/YVTN_repeat-like_dom_sf"/>
</dbReference>
<dbReference type="InterPro" id="IPR036097">
    <property type="entry name" value="HisK_dim/P_sf"/>
</dbReference>
<dbReference type="Pfam" id="PF02518">
    <property type="entry name" value="HATPase_c"/>
    <property type="match status" value="1"/>
</dbReference>
<dbReference type="CDD" id="cd17574">
    <property type="entry name" value="REC_OmpR"/>
    <property type="match status" value="1"/>
</dbReference>
<dbReference type="InterPro" id="IPR001789">
    <property type="entry name" value="Sig_transdc_resp-reg_receiver"/>
</dbReference>
<keyword evidence="7" id="KW-1133">Transmembrane helix</keyword>
<evidence type="ECO:0000313" key="11">
    <source>
        <dbReference type="EMBL" id="UXP32778.1"/>
    </source>
</evidence>
<evidence type="ECO:0000256" key="7">
    <source>
        <dbReference type="SAM" id="Phobius"/>
    </source>
</evidence>
<dbReference type="InterPro" id="IPR005467">
    <property type="entry name" value="His_kinase_dom"/>
</dbReference>
<dbReference type="SUPFAM" id="SSF46689">
    <property type="entry name" value="Homeodomain-like"/>
    <property type="match status" value="1"/>
</dbReference>
<gene>
    <name evidence="11" type="ORF">N6H18_02225</name>
</gene>
<dbReference type="InterPro" id="IPR011110">
    <property type="entry name" value="Reg_prop"/>
</dbReference>
<dbReference type="PROSITE" id="PS01124">
    <property type="entry name" value="HTH_ARAC_FAMILY_2"/>
    <property type="match status" value="1"/>
</dbReference>
<dbReference type="PANTHER" id="PTHR43547">
    <property type="entry name" value="TWO-COMPONENT HISTIDINE KINASE"/>
    <property type="match status" value="1"/>
</dbReference>
<keyword evidence="5" id="KW-0804">Transcription</keyword>
<dbReference type="GO" id="GO:0005524">
    <property type="term" value="F:ATP binding"/>
    <property type="evidence" value="ECO:0007669"/>
    <property type="project" value="UniProtKB-KW"/>
</dbReference>
<organism evidence="11 12">
    <name type="scientific">Reichenbachiella agarivorans</name>
    <dbReference type="NCBI Taxonomy" id="2979464"/>
    <lineage>
        <taxon>Bacteria</taxon>
        <taxon>Pseudomonadati</taxon>
        <taxon>Bacteroidota</taxon>
        <taxon>Cytophagia</taxon>
        <taxon>Cytophagales</taxon>
        <taxon>Reichenbachiellaceae</taxon>
        <taxon>Reichenbachiella</taxon>
    </lineage>
</organism>
<dbReference type="Gene3D" id="3.30.565.10">
    <property type="entry name" value="Histidine kinase-like ATPase, C-terminal domain"/>
    <property type="match status" value="1"/>
</dbReference>
<evidence type="ECO:0000259" key="9">
    <source>
        <dbReference type="PROSITE" id="PS50109"/>
    </source>
</evidence>
<dbReference type="Pfam" id="PF07494">
    <property type="entry name" value="Reg_prop"/>
    <property type="match status" value="5"/>
</dbReference>
<evidence type="ECO:0000256" key="6">
    <source>
        <dbReference type="PROSITE-ProRule" id="PRU00169"/>
    </source>
</evidence>
<dbReference type="PROSITE" id="PS50109">
    <property type="entry name" value="HIS_KIN"/>
    <property type="match status" value="1"/>
</dbReference>
<evidence type="ECO:0000259" key="10">
    <source>
        <dbReference type="PROSITE" id="PS50110"/>
    </source>
</evidence>
<dbReference type="InterPro" id="IPR003661">
    <property type="entry name" value="HisK_dim/P_dom"/>
</dbReference>
<dbReference type="Proteomes" id="UP001065174">
    <property type="component" value="Chromosome"/>
</dbReference>
<dbReference type="Gene3D" id="3.40.50.2300">
    <property type="match status" value="1"/>
</dbReference>
<feature type="transmembrane region" description="Helical" evidence="7">
    <location>
        <begin position="800"/>
        <end position="818"/>
    </location>
</feature>
<dbReference type="PANTHER" id="PTHR43547:SF2">
    <property type="entry name" value="HYBRID SIGNAL TRANSDUCTION HISTIDINE KINASE C"/>
    <property type="match status" value="1"/>
</dbReference>
<dbReference type="Gene3D" id="2.60.40.10">
    <property type="entry name" value="Immunoglobulins"/>
    <property type="match status" value="1"/>
</dbReference>
<keyword evidence="7" id="KW-0812">Transmembrane</keyword>
<dbReference type="InterPro" id="IPR004358">
    <property type="entry name" value="Sig_transdc_His_kin-like_C"/>
</dbReference>
<dbReference type="EC" id="2.7.13.3" evidence="2"/>
<evidence type="ECO:0000313" key="12">
    <source>
        <dbReference type="Proteomes" id="UP001065174"/>
    </source>
</evidence>
<feature type="domain" description="HTH araC/xylS-type" evidence="8">
    <location>
        <begin position="1268"/>
        <end position="1367"/>
    </location>
</feature>
<dbReference type="Gene3D" id="1.10.10.60">
    <property type="entry name" value="Homeodomain-like"/>
    <property type="match status" value="1"/>
</dbReference>
<dbReference type="InterPro" id="IPR003594">
    <property type="entry name" value="HATPase_dom"/>
</dbReference>
<dbReference type="SUPFAM" id="SSF55874">
    <property type="entry name" value="ATPase domain of HSP90 chaperone/DNA topoisomerase II/histidine kinase"/>
    <property type="match status" value="1"/>
</dbReference>
<dbReference type="SMART" id="SM00387">
    <property type="entry name" value="HATPase_c"/>
    <property type="match status" value="1"/>
</dbReference>
<protein>
    <recommendedName>
        <fullName evidence="2">histidine kinase</fullName>
        <ecNumber evidence="2">2.7.13.3</ecNumber>
    </recommendedName>
</protein>
<dbReference type="SMART" id="SM00388">
    <property type="entry name" value="HisKA"/>
    <property type="match status" value="1"/>
</dbReference>
<dbReference type="PRINTS" id="PR00344">
    <property type="entry name" value="BCTRLSENSOR"/>
</dbReference>
<dbReference type="InterPro" id="IPR011047">
    <property type="entry name" value="Quinoprotein_ADH-like_sf"/>
</dbReference>